<evidence type="ECO:0000313" key="2">
    <source>
        <dbReference type="EMBL" id="ABV96524.1"/>
    </source>
</evidence>
<dbReference type="AlphaFoldDB" id="A8M154"/>
<name>A8M154_SALAI</name>
<dbReference type="InterPro" id="IPR046919">
    <property type="entry name" value="ABC-3C_CTD10"/>
</dbReference>
<dbReference type="EMBL" id="CP000850">
    <property type="protein sequence ID" value="ABV96524.1"/>
    <property type="molecule type" value="Genomic_DNA"/>
</dbReference>
<gene>
    <name evidence="2" type="ordered locus">Sare_0596</name>
</gene>
<dbReference type="eggNOG" id="COG5635">
    <property type="taxonomic scope" value="Bacteria"/>
</dbReference>
<dbReference type="PATRIC" id="fig|391037.6.peg.609"/>
<dbReference type="STRING" id="391037.Sare_0596"/>
<protein>
    <recommendedName>
        <fullName evidence="1">ABC-three component systems C-terminal domain-containing protein</fullName>
    </recommendedName>
</protein>
<dbReference type="HOGENOM" id="CLU_078787_0_0_11"/>
<evidence type="ECO:0000259" key="1">
    <source>
        <dbReference type="Pfam" id="PF20275"/>
    </source>
</evidence>
<organism evidence="2">
    <name type="scientific">Salinispora arenicola (strain CNS-205)</name>
    <dbReference type="NCBI Taxonomy" id="391037"/>
    <lineage>
        <taxon>Bacteria</taxon>
        <taxon>Bacillati</taxon>
        <taxon>Actinomycetota</taxon>
        <taxon>Actinomycetes</taxon>
        <taxon>Micromonosporales</taxon>
        <taxon>Micromonosporaceae</taxon>
        <taxon>Salinispora</taxon>
    </lineage>
</organism>
<proteinExistence type="predicted"/>
<sequence length="307" mass="35003">MYVKFVYRELMVSLHGDAFEDFFHRLMSARYADFVQVRTHGNLGDLGADGLRLHNGRLYACYAPEVFDAVKVGGKFGGDLAKALRKRPGEFKAFVFVYNDARGLHPEVTRLLAQARRDHPAIEFEPMGPPHLLRKLFDLLRHEIEDLLRAPIQVENLVYGVGLEDLAPLLQHLVENRRRANGRAAPHEVSALKIDYNALSDDDQEMLRLGMRHTHLVEQYYQGVTDVTERDEVAADFNAYYRQMAEQHQNPDEVVTELQKYVAGNQRGRAGMEIALWVVLAYFFETCDIFQEPPPGWQPSAAHAVPS</sequence>
<reference evidence="2" key="1">
    <citation type="submission" date="2007-10" db="EMBL/GenBank/DDBJ databases">
        <title>Complete sequence of Salinispora arenicola CNS-205.</title>
        <authorList>
            <consortium name="US DOE Joint Genome Institute"/>
            <person name="Copeland A."/>
            <person name="Lucas S."/>
            <person name="Lapidus A."/>
            <person name="Barry K."/>
            <person name="Glavina del Rio T."/>
            <person name="Dalin E."/>
            <person name="Tice H."/>
            <person name="Pitluck S."/>
            <person name="Foster B."/>
            <person name="Schmutz J."/>
            <person name="Larimer F."/>
            <person name="Land M."/>
            <person name="Hauser L."/>
            <person name="Kyrpides N."/>
            <person name="Ivanova N."/>
            <person name="Jensen P.R."/>
            <person name="Moore B.S."/>
            <person name="Penn K."/>
            <person name="Jenkins C."/>
            <person name="Udwary D."/>
            <person name="Xiang L."/>
            <person name="Gontang E."/>
            <person name="Richardson P."/>
        </authorList>
    </citation>
    <scope>NUCLEOTIDE SEQUENCE [LARGE SCALE GENOMIC DNA]</scope>
    <source>
        <strain evidence="2">CNS-205</strain>
    </source>
</reference>
<dbReference type="Pfam" id="PF20275">
    <property type="entry name" value="CTD10"/>
    <property type="match status" value="1"/>
</dbReference>
<dbReference type="KEGG" id="saq:Sare_0596"/>
<feature type="domain" description="ABC-three component systems C-terminal" evidence="1">
    <location>
        <begin position="164"/>
        <end position="290"/>
    </location>
</feature>
<dbReference type="OrthoDB" id="596297at2"/>
<accession>A8M154</accession>